<feature type="transmembrane region" description="Helical" evidence="4">
    <location>
        <begin position="398"/>
        <end position="418"/>
    </location>
</feature>
<evidence type="ECO:0000256" key="1">
    <source>
        <dbReference type="ARBA" id="ARBA00022692"/>
    </source>
</evidence>
<dbReference type="GO" id="GO:0022857">
    <property type="term" value="F:transmembrane transporter activity"/>
    <property type="evidence" value="ECO:0007669"/>
    <property type="project" value="InterPro"/>
</dbReference>
<name>A0AAE3VJK0_9BACT</name>
<organism evidence="6 7">
    <name type="scientific">Oligosphaera ethanolica</name>
    <dbReference type="NCBI Taxonomy" id="760260"/>
    <lineage>
        <taxon>Bacteria</taxon>
        <taxon>Pseudomonadati</taxon>
        <taxon>Lentisphaerota</taxon>
        <taxon>Oligosphaeria</taxon>
        <taxon>Oligosphaerales</taxon>
        <taxon>Oligosphaeraceae</taxon>
        <taxon>Oligosphaera</taxon>
    </lineage>
</organism>
<evidence type="ECO:0000256" key="4">
    <source>
        <dbReference type="SAM" id="Phobius"/>
    </source>
</evidence>
<sequence length="435" mass="47700">MIIDGPLSVERQHRSQKYYHLFSFLNGFSYMCLGDTVIILLALNLGCADHVVSTLGAMLFSSYLVLPVGKLVAARVGAVRCQSIFWILRNCAALIVAASVPVTYLGHPEVATTMLLCGAFLFYGFRAAGVVMIQPLLGDIATESERPLFIATNAMLFNIASFGAMLGIIALLHIHEDSWSLMAVVIVGSAFGLTSTHFIRRMDETSAPRESARRPVGSELRASLANPLFVRQLLSGFVVNMAVIMTMPTTMLALKRGYGVSDRNALFFSLIQLVGAVIMSRAVGKLASRIGPRKVLIYCYCAFLLTTLLWAVCPMQLHPAFVWLPFFLIGGAYVSENNATMHYFLQTIPESNRVVASIAIAVLTGALAGLVGMLLSGALLRWVNASFADVAAIHRYRVYFIVSGIIMLPGIFCVKQLPPLPIEKRRLKIRWQDLF</sequence>
<evidence type="ECO:0000259" key="5">
    <source>
        <dbReference type="PROSITE" id="PS50850"/>
    </source>
</evidence>
<evidence type="ECO:0000313" key="6">
    <source>
        <dbReference type="EMBL" id="MDQ0291304.1"/>
    </source>
</evidence>
<feature type="domain" description="Major facilitator superfamily (MFS) profile" evidence="5">
    <location>
        <begin position="228"/>
        <end position="435"/>
    </location>
</feature>
<feature type="transmembrane region" description="Helical" evidence="4">
    <location>
        <begin position="110"/>
        <end position="133"/>
    </location>
</feature>
<dbReference type="InterPro" id="IPR011701">
    <property type="entry name" value="MFS"/>
</dbReference>
<dbReference type="PROSITE" id="PS50850">
    <property type="entry name" value="MFS"/>
    <property type="match status" value="1"/>
</dbReference>
<feature type="transmembrane region" description="Helical" evidence="4">
    <location>
        <begin position="180"/>
        <end position="199"/>
    </location>
</feature>
<evidence type="ECO:0000256" key="3">
    <source>
        <dbReference type="ARBA" id="ARBA00023136"/>
    </source>
</evidence>
<accession>A0AAE3VJK0</accession>
<feature type="transmembrane region" description="Helical" evidence="4">
    <location>
        <begin position="233"/>
        <end position="253"/>
    </location>
</feature>
<feature type="transmembrane region" description="Helical" evidence="4">
    <location>
        <begin position="318"/>
        <end position="334"/>
    </location>
</feature>
<comment type="caution">
    <text evidence="6">The sequence shown here is derived from an EMBL/GenBank/DDBJ whole genome shotgun (WGS) entry which is preliminary data.</text>
</comment>
<protein>
    <submittedName>
        <fullName evidence="6">MFS family permease</fullName>
    </submittedName>
</protein>
<dbReference type="EMBL" id="JAUSVL010000001">
    <property type="protein sequence ID" value="MDQ0291304.1"/>
    <property type="molecule type" value="Genomic_DNA"/>
</dbReference>
<reference evidence="6" key="1">
    <citation type="submission" date="2023-07" db="EMBL/GenBank/DDBJ databases">
        <title>Genomic Encyclopedia of Type Strains, Phase IV (KMG-IV): sequencing the most valuable type-strain genomes for metagenomic binning, comparative biology and taxonomic classification.</title>
        <authorList>
            <person name="Goeker M."/>
        </authorList>
    </citation>
    <scope>NUCLEOTIDE SEQUENCE</scope>
    <source>
        <strain evidence="6">DSM 24202</strain>
    </source>
</reference>
<dbReference type="Gene3D" id="1.20.1250.20">
    <property type="entry name" value="MFS general substrate transporter like domains"/>
    <property type="match status" value="1"/>
</dbReference>
<evidence type="ECO:0000256" key="2">
    <source>
        <dbReference type="ARBA" id="ARBA00022989"/>
    </source>
</evidence>
<gene>
    <name evidence="6" type="ORF">J3R75_003411</name>
</gene>
<keyword evidence="7" id="KW-1185">Reference proteome</keyword>
<dbReference type="AlphaFoldDB" id="A0AAE3VJK0"/>
<feature type="transmembrane region" description="Helical" evidence="4">
    <location>
        <begin position="84"/>
        <end position="104"/>
    </location>
</feature>
<dbReference type="InterPro" id="IPR020846">
    <property type="entry name" value="MFS_dom"/>
</dbReference>
<keyword evidence="2 4" id="KW-1133">Transmembrane helix</keyword>
<dbReference type="InterPro" id="IPR036259">
    <property type="entry name" value="MFS_trans_sf"/>
</dbReference>
<proteinExistence type="predicted"/>
<feature type="transmembrane region" description="Helical" evidence="4">
    <location>
        <begin position="354"/>
        <end position="378"/>
    </location>
</feature>
<feature type="transmembrane region" description="Helical" evidence="4">
    <location>
        <begin position="295"/>
        <end position="312"/>
    </location>
</feature>
<dbReference type="Proteomes" id="UP001238163">
    <property type="component" value="Unassembled WGS sequence"/>
</dbReference>
<feature type="transmembrane region" description="Helical" evidence="4">
    <location>
        <begin position="265"/>
        <end position="283"/>
    </location>
</feature>
<dbReference type="PANTHER" id="PTHR23526">
    <property type="entry name" value="INTEGRAL MEMBRANE TRANSPORT PROTEIN-RELATED"/>
    <property type="match status" value="1"/>
</dbReference>
<keyword evidence="3 4" id="KW-0472">Membrane</keyword>
<feature type="transmembrane region" description="Helical" evidence="4">
    <location>
        <begin position="154"/>
        <end position="174"/>
    </location>
</feature>
<dbReference type="Pfam" id="PF07690">
    <property type="entry name" value="MFS_1"/>
    <property type="match status" value="1"/>
</dbReference>
<dbReference type="SUPFAM" id="SSF103473">
    <property type="entry name" value="MFS general substrate transporter"/>
    <property type="match status" value="1"/>
</dbReference>
<evidence type="ECO:0000313" key="7">
    <source>
        <dbReference type="Proteomes" id="UP001238163"/>
    </source>
</evidence>
<feature type="transmembrane region" description="Helical" evidence="4">
    <location>
        <begin position="21"/>
        <end position="45"/>
    </location>
</feature>
<dbReference type="InterPro" id="IPR052528">
    <property type="entry name" value="Sugar_transport-like"/>
</dbReference>
<feature type="transmembrane region" description="Helical" evidence="4">
    <location>
        <begin position="51"/>
        <end position="72"/>
    </location>
</feature>
<dbReference type="RefSeq" id="WP_307263897.1">
    <property type="nucleotide sequence ID" value="NZ_JAUSVL010000001.1"/>
</dbReference>
<keyword evidence="1 4" id="KW-0812">Transmembrane</keyword>
<dbReference type="PANTHER" id="PTHR23526:SF2">
    <property type="entry name" value="MAJOR FACILITATOR SUPERFAMILY (MFS) PROFILE DOMAIN-CONTAINING PROTEIN"/>
    <property type="match status" value="1"/>
</dbReference>